<protein>
    <submittedName>
        <fullName evidence="10">Nitrite reductase</fullName>
    </submittedName>
    <submittedName>
        <fullName evidence="8">Polysulphide reductase, NrfD</fullName>
    </submittedName>
</protein>
<keyword evidence="3" id="KW-1003">Cell membrane</keyword>
<keyword evidence="11" id="KW-1185">Reference proteome</keyword>
<evidence type="ECO:0000313" key="11">
    <source>
        <dbReference type="Proteomes" id="UP000052237"/>
    </source>
</evidence>
<feature type="transmembrane region" description="Helical" evidence="7">
    <location>
        <begin position="263"/>
        <end position="283"/>
    </location>
</feature>
<dbReference type="Pfam" id="PF03916">
    <property type="entry name" value="NrfD"/>
    <property type="match status" value="1"/>
</dbReference>
<dbReference type="PANTHER" id="PTHR34856">
    <property type="entry name" value="PROTEIN NRFD"/>
    <property type="match status" value="1"/>
</dbReference>
<evidence type="ECO:0000256" key="3">
    <source>
        <dbReference type="ARBA" id="ARBA00022475"/>
    </source>
</evidence>
<keyword evidence="5 7" id="KW-1133">Transmembrane helix</keyword>
<evidence type="ECO:0000313" key="8">
    <source>
        <dbReference type="EMBL" id="CUU69823.1"/>
    </source>
</evidence>
<sequence>MNGAINFTYTFSHGIEWGWPIAVYLLLAGMSGGALIVAILVRYYKKQQNITSLYKAASLLAFITIMLGMVCLVGDLEKPLYFWKILITYNFTSVMSIGVLALCIYIPLSFIICLYAFEKELLEILSKRFTFLKDLFITVMNILNSIRPFIEALCVVFAVIVCAYTGFLISVLVRFPILNTAILPALFVASGLSAGIGGSSLIAALGFKEHHHSDDLKTLHTIEWPVMAIEIMLIAMLFVSLIVGSEVQKIASAAFMGGAYSSLFWVGVIGIGFLLPLVLNFALGKKIGSSSIAFYISSFASVVGVLLLRIFIIYAGQTYDIFI</sequence>
<dbReference type="Proteomes" id="UP000052245">
    <property type="component" value="Unassembled WGS sequence"/>
</dbReference>
<feature type="transmembrane region" description="Helical" evidence="7">
    <location>
        <begin position="149"/>
        <end position="175"/>
    </location>
</feature>
<evidence type="ECO:0000256" key="7">
    <source>
        <dbReference type="SAM" id="Phobius"/>
    </source>
</evidence>
<dbReference type="EMBL" id="NIQP01000001">
    <property type="protein sequence ID" value="PPB72994.1"/>
    <property type="molecule type" value="Genomic_DNA"/>
</dbReference>
<dbReference type="InterPro" id="IPR005614">
    <property type="entry name" value="NrfD-like"/>
</dbReference>
<reference evidence="10 13" key="2">
    <citation type="submission" date="2017-06" db="EMBL/GenBank/DDBJ databases">
        <title>Updating the genomic taxonomy and epidemiology of Campylobacter hyointestinalis; discovery in New Zealand farmed ruminants.</title>
        <authorList>
            <person name="Wilkinson D.A."/>
            <person name="Fayaz A."/>
            <person name="Biggs P.J."/>
            <person name="Midwinter A.C."/>
        </authorList>
    </citation>
    <scope>NUCLEOTIDE SEQUENCE [LARGE SCALE GENOMIC DNA]</scope>
    <source>
        <strain evidence="10 13">S1614a</strain>
    </source>
</reference>
<dbReference type="EMBL" id="FAVB01000001">
    <property type="protein sequence ID" value="CUU69823.1"/>
    <property type="molecule type" value="Genomic_DNA"/>
</dbReference>
<feature type="transmembrane region" description="Helical" evidence="7">
    <location>
        <begin position="226"/>
        <end position="243"/>
    </location>
</feature>
<evidence type="ECO:0000313" key="13">
    <source>
        <dbReference type="Proteomes" id="UP000239685"/>
    </source>
</evidence>
<comment type="caution">
    <text evidence="10">The sequence shown here is derived from an EMBL/GenBank/DDBJ whole genome shotgun (WGS) entry which is preliminary data.</text>
</comment>
<organism evidence="10 13">
    <name type="scientific">Campylobacter hyointestinalis subsp. hyointestinalis</name>
    <dbReference type="NCBI Taxonomy" id="91352"/>
    <lineage>
        <taxon>Bacteria</taxon>
        <taxon>Pseudomonadati</taxon>
        <taxon>Campylobacterota</taxon>
        <taxon>Epsilonproteobacteria</taxon>
        <taxon>Campylobacterales</taxon>
        <taxon>Campylobacteraceae</taxon>
        <taxon>Campylobacter</taxon>
    </lineage>
</organism>
<feature type="transmembrane region" description="Helical" evidence="7">
    <location>
        <begin position="21"/>
        <end position="44"/>
    </location>
</feature>
<evidence type="ECO:0000256" key="1">
    <source>
        <dbReference type="ARBA" id="ARBA00004651"/>
    </source>
</evidence>
<feature type="transmembrane region" description="Helical" evidence="7">
    <location>
        <begin position="56"/>
        <end position="76"/>
    </location>
</feature>
<dbReference type="RefSeq" id="WP_034961156.1">
    <property type="nucleotide sequence ID" value="NZ_CBCRTP010000014.1"/>
</dbReference>
<evidence type="ECO:0000313" key="9">
    <source>
        <dbReference type="EMBL" id="CUU71134.1"/>
    </source>
</evidence>
<evidence type="ECO:0000313" key="12">
    <source>
        <dbReference type="Proteomes" id="UP000052245"/>
    </source>
</evidence>
<dbReference type="GO" id="GO:0005886">
    <property type="term" value="C:plasma membrane"/>
    <property type="evidence" value="ECO:0007669"/>
    <property type="project" value="UniProtKB-SubCell"/>
</dbReference>
<evidence type="ECO:0000256" key="5">
    <source>
        <dbReference type="ARBA" id="ARBA00022989"/>
    </source>
</evidence>
<dbReference type="Proteomes" id="UP000239685">
    <property type="component" value="Unassembled WGS sequence"/>
</dbReference>
<dbReference type="Gene3D" id="1.20.1630.10">
    <property type="entry name" value="Formate dehydrogenase/DMSO reductase domain"/>
    <property type="match status" value="1"/>
</dbReference>
<name>A0A855NBS5_CAMHY</name>
<accession>A0A0S4RAH3</accession>
<dbReference type="PANTHER" id="PTHR34856:SF2">
    <property type="entry name" value="PROTEIN NRFD"/>
    <property type="match status" value="1"/>
</dbReference>
<gene>
    <name evidence="10" type="ORF">CDQ78_01075</name>
    <name evidence="8" type="ORF">ERS686654_00191</name>
    <name evidence="9" type="ORF">ERS739223_00238</name>
</gene>
<reference evidence="11 12" key="1">
    <citation type="submission" date="2015-11" db="EMBL/GenBank/DDBJ databases">
        <authorList>
            <consortium name="Pathogen Informatics"/>
        </authorList>
    </citation>
    <scope>NUCLEOTIDE SEQUENCE [LARGE SCALE GENOMIC DNA]</scope>
    <source>
        <strain evidence="8 11">006A-0059</strain>
        <strain evidence="9 12">007A-0283</strain>
    </source>
</reference>
<dbReference type="AlphaFoldDB" id="A0A855NBS5"/>
<dbReference type="Proteomes" id="UP000052237">
    <property type="component" value="Unassembled WGS sequence"/>
</dbReference>
<feature type="transmembrane region" description="Helical" evidence="7">
    <location>
        <begin position="292"/>
        <end position="315"/>
    </location>
</feature>
<dbReference type="EMBL" id="FAVC01000001">
    <property type="protein sequence ID" value="CUU71134.1"/>
    <property type="molecule type" value="Genomic_DNA"/>
</dbReference>
<evidence type="ECO:0000256" key="2">
    <source>
        <dbReference type="ARBA" id="ARBA00008929"/>
    </source>
</evidence>
<dbReference type="InterPro" id="IPR052049">
    <property type="entry name" value="Electron_transfer_protein"/>
</dbReference>
<accession>A0A855NBS5</accession>
<comment type="similarity">
    <text evidence="2">Belongs to the NrfD family.</text>
</comment>
<keyword evidence="4 7" id="KW-0812">Transmembrane</keyword>
<comment type="subcellular location">
    <subcellularLocation>
        <location evidence="1">Cell membrane</location>
        <topology evidence="1">Multi-pass membrane protein</topology>
    </subcellularLocation>
</comment>
<keyword evidence="6 7" id="KW-0472">Membrane</keyword>
<evidence type="ECO:0000313" key="10">
    <source>
        <dbReference type="EMBL" id="PPB72994.1"/>
    </source>
</evidence>
<feature type="transmembrane region" description="Helical" evidence="7">
    <location>
        <begin position="96"/>
        <end position="117"/>
    </location>
</feature>
<evidence type="ECO:0000256" key="4">
    <source>
        <dbReference type="ARBA" id="ARBA00022692"/>
    </source>
</evidence>
<feature type="transmembrane region" description="Helical" evidence="7">
    <location>
        <begin position="181"/>
        <end position="205"/>
    </location>
</feature>
<evidence type="ECO:0000256" key="6">
    <source>
        <dbReference type="ARBA" id="ARBA00023136"/>
    </source>
</evidence>
<proteinExistence type="inferred from homology"/>